<feature type="transmembrane region" description="Helical" evidence="14">
    <location>
        <begin position="856"/>
        <end position="873"/>
    </location>
</feature>
<dbReference type="InterPro" id="IPR001084">
    <property type="entry name" value="MAP_tubulin-bd_rpt"/>
</dbReference>
<dbReference type="GO" id="GO:0005874">
    <property type="term" value="C:microtubule"/>
    <property type="evidence" value="ECO:0007669"/>
    <property type="project" value="UniProtKB-KW"/>
</dbReference>
<feature type="compositionally biased region" description="Polar residues" evidence="13">
    <location>
        <begin position="50"/>
        <end position="60"/>
    </location>
</feature>
<evidence type="ECO:0000256" key="8">
    <source>
        <dbReference type="ARBA" id="ARBA00022737"/>
    </source>
</evidence>
<keyword evidence="9 14" id="KW-1133">Transmembrane helix</keyword>
<feature type="domain" description="Nudix hydrolase" evidence="15">
    <location>
        <begin position="474"/>
        <end position="616"/>
    </location>
</feature>
<feature type="transmembrane region" description="Helical" evidence="14">
    <location>
        <begin position="801"/>
        <end position="819"/>
    </location>
</feature>
<proteinExistence type="predicted"/>
<keyword evidence="6" id="KW-0597">Phosphoprotein</keyword>
<feature type="transmembrane region" description="Helical" evidence="14">
    <location>
        <begin position="1009"/>
        <end position="1032"/>
    </location>
</feature>
<dbReference type="PROSITE" id="PS51491">
    <property type="entry name" value="TAU_MAP_2"/>
    <property type="match status" value="9"/>
</dbReference>
<dbReference type="PANTHER" id="PTHR11501">
    <property type="entry name" value="MICROTUBULE-ASSOCIATED PROTEIN"/>
    <property type="match status" value="1"/>
</dbReference>
<keyword evidence="17" id="KW-1185">Reference proteome</keyword>
<dbReference type="Pfam" id="PF00418">
    <property type="entry name" value="Tubulin-binding"/>
    <property type="match status" value="9"/>
</dbReference>
<evidence type="ECO:0000313" key="16">
    <source>
        <dbReference type="EMBL" id="KAG1315276.1"/>
    </source>
</evidence>
<dbReference type="PROSITE" id="PS00229">
    <property type="entry name" value="TAU_MAP_1"/>
    <property type="match status" value="9"/>
</dbReference>
<organism evidence="16 17">
    <name type="scientific">Rhizopus oryzae</name>
    <name type="common">Mucormycosis agent</name>
    <name type="synonym">Rhizopus arrhizus var. delemar</name>
    <dbReference type="NCBI Taxonomy" id="64495"/>
    <lineage>
        <taxon>Eukaryota</taxon>
        <taxon>Fungi</taxon>
        <taxon>Fungi incertae sedis</taxon>
        <taxon>Mucoromycota</taxon>
        <taxon>Mucoromycotina</taxon>
        <taxon>Mucoromycetes</taxon>
        <taxon>Mucorales</taxon>
        <taxon>Mucorineae</taxon>
        <taxon>Rhizopodaceae</taxon>
        <taxon>Rhizopus</taxon>
    </lineage>
</organism>
<feature type="transmembrane region" description="Helical" evidence="14">
    <location>
        <begin position="831"/>
        <end position="849"/>
    </location>
</feature>
<protein>
    <recommendedName>
        <fullName evidence="12">Microtubule-associated protein</fullName>
    </recommendedName>
</protein>
<dbReference type="Pfam" id="PF00293">
    <property type="entry name" value="NUDIX"/>
    <property type="match status" value="1"/>
</dbReference>
<name>A0A9P7BX97_RHIOR</name>
<dbReference type="EMBL" id="JAANQT010000054">
    <property type="protein sequence ID" value="KAG1315276.1"/>
    <property type="molecule type" value="Genomic_DNA"/>
</dbReference>
<dbReference type="PROSITE" id="PS51462">
    <property type="entry name" value="NUDIX"/>
    <property type="match status" value="1"/>
</dbReference>
<dbReference type="InterPro" id="IPR015797">
    <property type="entry name" value="NUDIX_hydrolase-like_dom_sf"/>
</dbReference>
<dbReference type="PANTHER" id="PTHR11501:SF18">
    <property type="entry name" value="MICROTUBULE-ASSOCIATED PROTEIN"/>
    <property type="match status" value="1"/>
</dbReference>
<dbReference type="GO" id="GO:0010945">
    <property type="term" value="F:coenzyme A diphosphatase activity"/>
    <property type="evidence" value="ECO:0007669"/>
    <property type="project" value="InterPro"/>
</dbReference>
<feature type="transmembrane region" description="Helical" evidence="14">
    <location>
        <begin position="760"/>
        <end position="789"/>
    </location>
</feature>
<dbReference type="GO" id="GO:0000226">
    <property type="term" value="P:microtubule cytoskeleton organization"/>
    <property type="evidence" value="ECO:0007669"/>
    <property type="project" value="TreeGrafter"/>
</dbReference>
<feature type="region of interest" description="Disordered" evidence="13">
    <location>
        <begin position="1"/>
        <end position="60"/>
    </location>
</feature>
<accession>A0A9P7BX97</accession>
<feature type="compositionally biased region" description="Low complexity" evidence="13">
    <location>
        <begin position="22"/>
        <end position="40"/>
    </location>
</feature>
<dbReference type="OrthoDB" id="206213at2759"/>
<dbReference type="Gene3D" id="3.90.79.10">
    <property type="entry name" value="Nucleoside Triphosphate Pyrophosphohydrolase"/>
    <property type="match status" value="1"/>
</dbReference>
<gene>
    <name evidence="16" type="ORF">G6F64_000805</name>
</gene>
<evidence type="ECO:0000259" key="15">
    <source>
        <dbReference type="PROSITE" id="PS51462"/>
    </source>
</evidence>
<keyword evidence="4" id="KW-1003">Cell membrane</keyword>
<evidence type="ECO:0000256" key="9">
    <source>
        <dbReference type="ARBA" id="ARBA00022989"/>
    </source>
</evidence>
<keyword evidence="5 12" id="KW-0963">Cytoplasm</keyword>
<evidence type="ECO:0000256" key="7">
    <source>
        <dbReference type="ARBA" id="ARBA00022692"/>
    </source>
</evidence>
<feature type="transmembrane region" description="Helical" evidence="14">
    <location>
        <begin position="964"/>
        <end position="989"/>
    </location>
</feature>
<feature type="transmembrane region" description="Helical" evidence="14">
    <location>
        <begin position="641"/>
        <end position="662"/>
    </location>
</feature>
<keyword evidence="12" id="KW-0493">Microtubule</keyword>
<feature type="transmembrane region" description="Helical" evidence="14">
    <location>
        <begin position="674"/>
        <end position="697"/>
    </location>
</feature>
<evidence type="ECO:0000256" key="3">
    <source>
        <dbReference type="ARBA" id="ARBA00022448"/>
    </source>
</evidence>
<evidence type="ECO:0000256" key="6">
    <source>
        <dbReference type="ARBA" id="ARBA00022553"/>
    </source>
</evidence>
<comment type="caution">
    <text evidence="16">The sequence shown here is derived from an EMBL/GenBank/DDBJ whole genome shotgun (WGS) entry which is preliminary data.</text>
</comment>
<evidence type="ECO:0000256" key="12">
    <source>
        <dbReference type="RuleBase" id="RU000686"/>
    </source>
</evidence>
<dbReference type="InterPro" id="IPR000086">
    <property type="entry name" value="NUDIX_hydrolase_dom"/>
</dbReference>
<dbReference type="InterPro" id="IPR027324">
    <property type="entry name" value="MAP2/MAP4/Tau"/>
</dbReference>
<evidence type="ECO:0000256" key="11">
    <source>
        <dbReference type="ARBA" id="ARBA00023212"/>
    </source>
</evidence>
<dbReference type="AlphaFoldDB" id="A0A9P7BX97"/>
<dbReference type="GO" id="GO:0008017">
    <property type="term" value="F:microtubule binding"/>
    <property type="evidence" value="ECO:0007669"/>
    <property type="project" value="InterPro"/>
</dbReference>
<dbReference type="InterPro" id="IPR003804">
    <property type="entry name" value="Lactate_perm"/>
</dbReference>
<comment type="subcellular location">
    <subcellularLocation>
        <location evidence="2">Cell membrane</location>
        <topology evidence="2">Multi-pass membrane protein</topology>
    </subcellularLocation>
    <subcellularLocation>
        <location evidence="1 12">Cytoplasm</location>
        <location evidence="1 12">Cytoskeleton</location>
    </subcellularLocation>
</comment>
<feature type="transmembrane region" description="Helical" evidence="14">
    <location>
        <begin position="718"/>
        <end position="740"/>
    </location>
</feature>
<evidence type="ECO:0000256" key="10">
    <source>
        <dbReference type="ARBA" id="ARBA00023136"/>
    </source>
</evidence>
<keyword evidence="10 14" id="KW-0472">Membrane</keyword>
<sequence>MLAEPNSINKETEALSITSSQSSKTKLPPLPTKEPSTKLTYASKRASLVSPPSNLTDYSSSHVKSKIGSLDNIKHTPGGGNTKIFDEGVHVLKEKVVSKAAPKVGSLDNIKHKPGGGETKVFDEGVYALKEKITLKAASKVGSLDNIKHKPGGGEAKVFDEGIHVLKEKISSKAASKIGSLDNIKHKPGGGTTRVFDEGIHVLKEKIASKATSKVGSLDNIKHKPGGGKTKVFDEGVYVLKEKIAAKASSKVGSLDNIKHKPGGGEAKVFDEGVHVLKEKITSKAASKVGSLDNIKHKPGGGTTKVFDEGIHTLKEKVVSKATSKVGSLDNIKHKPGGGETKVFDEGVNVLKEKVVSKATSKVGSLDNIKHKPGGGTKKVFDEGVYALKEKIVAKATSKIGSLDNIKHKLGGENIRVYNGKDATPKMITSKIGNNHKKHAGDTKDIVTKGKLLNERFKRLSNCPRFKFKYQPNVKEAAVLLPLCIVQDKPSVLFTVRNMNMRTHRGEISFPGGKQDPTDESLEHTALRETEEEIGLPPQAIEILGRYSALPNKTGSLRVHPYVGFIKNDYIDLTKFNPEEVSSVFTLPVDYLVDPKNRQVKQFRDSQIKYTVFKAPNSLEGEKEIWGLTGFILEGVFRVPAYYASFAGLVLCIIISIFGWHIPAQQAFEAVGNGIVYANWPIMWLVFNAMLVYNISVRSKAFDLFRRWMLIHTPPDKRVLLLIIGFAFGALLEGVAGFGVPGAICSSMLVSLGFEPSDALVYTLIFNTTPVAFGALGTPVTTLASLTGLPVLSLSSMMGRQLPFLSLFLPAYALLFYAGPRAGLIECWPPALIAGLSFAITQAIFANLVGPELPDLMAGLVSLLCIILFVQHWKPPYRAEYEANMNFHFANGKKSDVESVISERQDTLSFKEAALAWCPWIIIIVVVIIWTFVKISAIGAVHVNWPHLHQEVWLTLYSRKYDAVWVFQPLATGTAIFVSCITYSIIIWLHGVHPHELLAALKDTALQLYKPTITVSFIMAFAYLFNYSGIVYTIGYQLSSVGRAFPFLSAWLGWVACFLSGSDTSANSLFGNLQVVTAREIGLSAVLMAATNSSGAITSKMISPQNLITGVSTIGLEVGVMACIQQYLIPGIIPSE</sequence>
<dbReference type="NCBIfam" id="TIGR00795">
    <property type="entry name" value="lctP"/>
    <property type="match status" value="1"/>
</dbReference>
<reference evidence="16" key="1">
    <citation type="journal article" date="2020" name="Microb. Genom.">
        <title>Genetic diversity of clinical and environmental Mucorales isolates obtained from an investigation of mucormycosis cases among solid organ transplant recipients.</title>
        <authorList>
            <person name="Nguyen M.H."/>
            <person name="Kaul D."/>
            <person name="Muto C."/>
            <person name="Cheng S.J."/>
            <person name="Richter R.A."/>
            <person name="Bruno V.M."/>
            <person name="Liu G."/>
            <person name="Beyhan S."/>
            <person name="Sundermann A.J."/>
            <person name="Mounaud S."/>
            <person name="Pasculle A.W."/>
            <person name="Nierman W.C."/>
            <person name="Driscoll E."/>
            <person name="Cumbie R."/>
            <person name="Clancy C.J."/>
            <person name="Dupont C.L."/>
        </authorList>
    </citation>
    <scope>NUCLEOTIDE SEQUENCE</scope>
    <source>
        <strain evidence="16">GL11</strain>
    </source>
</reference>
<evidence type="ECO:0000256" key="14">
    <source>
        <dbReference type="SAM" id="Phobius"/>
    </source>
</evidence>
<keyword evidence="3" id="KW-0813">Transport</keyword>
<evidence type="ECO:0000256" key="1">
    <source>
        <dbReference type="ARBA" id="ARBA00004245"/>
    </source>
</evidence>
<keyword evidence="8" id="KW-0677">Repeat</keyword>
<keyword evidence="7 14" id="KW-0812">Transmembrane</keyword>
<evidence type="ECO:0000256" key="4">
    <source>
        <dbReference type="ARBA" id="ARBA00022475"/>
    </source>
</evidence>
<keyword evidence="11 12" id="KW-0206">Cytoskeleton</keyword>
<evidence type="ECO:0000313" key="17">
    <source>
        <dbReference type="Proteomes" id="UP000716291"/>
    </source>
</evidence>
<dbReference type="GO" id="GO:0015129">
    <property type="term" value="F:lactate transmembrane transporter activity"/>
    <property type="evidence" value="ECO:0007669"/>
    <property type="project" value="InterPro"/>
</dbReference>
<dbReference type="SUPFAM" id="SSF55811">
    <property type="entry name" value="Nudix"/>
    <property type="match status" value="1"/>
</dbReference>
<feature type="transmembrane region" description="Helical" evidence="14">
    <location>
        <begin position="1044"/>
        <end position="1061"/>
    </location>
</feature>
<dbReference type="Pfam" id="PF02652">
    <property type="entry name" value="Lactate_perm"/>
    <property type="match status" value="1"/>
</dbReference>
<dbReference type="InterPro" id="IPR045121">
    <property type="entry name" value="CoAse"/>
</dbReference>
<evidence type="ECO:0000256" key="13">
    <source>
        <dbReference type="SAM" id="MobiDB-lite"/>
    </source>
</evidence>
<evidence type="ECO:0000256" key="5">
    <source>
        <dbReference type="ARBA" id="ARBA00022490"/>
    </source>
</evidence>
<feature type="transmembrane region" description="Helical" evidence="14">
    <location>
        <begin position="920"/>
        <end position="943"/>
    </location>
</feature>
<dbReference type="Proteomes" id="UP000716291">
    <property type="component" value="Unassembled WGS sequence"/>
</dbReference>
<evidence type="ECO:0000256" key="2">
    <source>
        <dbReference type="ARBA" id="ARBA00004651"/>
    </source>
</evidence>
<dbReference type="GO" id="GO:0005886">
    <property type="term" value="C:plasma membrane"/>
    <property type="evidence" value="ECO:0007669"/>
    <property type="project" value="UniProtKB-SubCell"/>
</dbReference>
<dbReference type="CDD" id="cd03426">
    <property type="entry name" value="NUDIX_CoAse_Nudt7"/>
    <property type="match status" value="1"/>
</dbReference>